<evidence type="ECO:0000256" key="7">
    <source>
        <dbReference type="ARBA" id="ARBA00035243"/>
    </source>
</evidence>
<keyword evidence="3 8" id="KW-0699">rRNA-binding</keyword>
<dbReference type="GO" id="GO:0003735">
    <property type="term" value="F:structural constituent of ribosome"/>
    <property type="evidence" value="ECO:0007669"/>
    <property type="project" value="UniProtKB-UniRule"/>
</dbReference>
<comment type="function">
    <text evidence="8 10">One of the primary rRNA binding proteins, it binds directly near the 3'-end of the 23S rRNA, where it nucleates assembly of the 50S subunit.</text>
</comment>
<keyword evidence="6 8" id="KW-0687">Ribonucleoprotein</keyword>
<evidence type="ECO:0000256" key="10">
    <source>
        <dbReference type="RuleBase" id="RU003906"/>
    </source>
</evidence>
<dbReference type="PROSITE" id="PS00474">
    <property type="entry name" value="RIBOSOMAL_L3"/>
    <property type="match status" value="1"/>
</dbReference>
<accession>A0AB72UAY5</accession>
<gene>
    <name evidence="8 12" type="primary">rplC</name>
    <name evidence="12" type="ORF">TH3_05995</name>
</gene>
<dbReference type="KEGG" id="txi:TH3_05995"/>
<dbReference type="PANTHER" id="PTHR11229">
    <property type="entry name" value="50S RIBOSOMAL PROTEIN L3"/>
    <property type="match status" value="1"/>
</dbReference>
<evidence type="ECO:0000256" key="3">
    <source>
        <dbReference type="ARBA" id="ARBA00022730"/>
    </source>
</evidence>
<dbReference type="FunFam" id="2.40.30.10:FF:000004">
    <property type="entry name" value="50S ribosomal protein L3"/>
    <property type="match status" value="1"/>
</dbReference>
<comment type="similarity">
    <text evidence="1 8 9">Belongs to the universal ribosomal protein uL3 family.</text>
</comment>
<evidence type="ECO:0000256" key="1">
    <source>
        <dbReference type="ARBA" id="ARBA00006540"/>
    </source>
</evidence>
<dbReference type="InterPro" id="IPR009000">
    <property type="entry name" value="Transl_B-barrel_sf"/>
</dbReference>
<proteinExistence type="inferred from homology"/>
<comment type="PTM">
    <text evidence="8">Methylated by PrmB.</text>
</comment>
<keyword evidence="4 8" id="KW-0694">RNA-binding</keyword>
<evidence type="ECO:0000313" key="13">
    <source>
        <dbReference type="Proteomes" id="UP000007127"/>
    </source>
</evidence>
<comment type="subunit">
    <text evidence="8 10">Part of the 50S ribosomal subunit. Forms a cluster with proteins L14 and L19.</text>
</comment>
<dbReference type="InterPro" id="IPR019926">
    <property type="entry name" value="Ribosomal_uL3_CS"/>
</dbReference>
<dbReference type="EMBL" id="CP004388">
    <property type="protein sequence ID" value="AJD51319.1"/>
    <property type="molecule type" value="Genomic_DNA"/>
</dbReference>
<dbReference type="RefSeq" id="WP_007091507.1">
    <property type="nucleotide sequence ID" value="NZ_CP004388.1"/>
</dbReference>
<dbReference type="GO" id="GO:0006412">
    <property type="term" value="P:translation"/>
    <property type="evidence" value="ECO:0007669"/>
    <property type="project" value="UniProtKB-UniRule"/>
</dbReference>
<dbReference type="AlphaFoldDB" id="A0AB72UAY5"/>
<evidence type="ECO:0000256" key="9">
    <source>
        <dbReference type="RuleBase" id="RU003905"/>
    </source>
</evidence>
<dbReference type="Gene3D" id="3.30.160.810">
    <property type="match status" value="1"/>
</dbReference>
<dbReference type="NCBIfam" id="TIGR03625">
    <property type="entry name" value="L3_bact"/>
    <property type="match status" value="1"/>
</dbReference>
<organism evidence="12 13">
    <name type="scientific">Thalassospira xiamenensis M-5 = DSM 17429</name>
    <dbReference type="NCBI Taxonomy" id="1123366"/>
    <lineage>
        <taxon>Bacteria</taxon>
        <taxon>Pseudomonadati</taxon>
        <taxon>Pseudomonadota</taxon>
        <taxon>Alphaproteobacteria</taxon>
        <taxon>Rhodospirillales</taxon>
        <taxon>Thalassospiraceae</taxon>
        <taxon>Thalassospira</taxon>
    </lineage>
</organism>
<dbReference type="HAMAP" id="MF_01325_B">
    <property type="entry name" value="Ribosomal_uL3_B"/>
    <property type="match status" value="1"/>
</dbReference>
<dbReference type="InterPro" id="IPR000597">
    <property type="entry name" value="Ribosomal_uL3"/>
</dbReference>
<keyword evidence="5 8" id="KW-0689">Ribosomal protein</keyword>
<evidence type="ECO:0000256" key="2">
    <source>
        <dbReference type="ARBA" id="ARBA00022481"/>
    </source>
</evidence>
<feature type="region of interest" description="Disordered" evidence="11">
    <location>
        <begin position="135"/>
        <end position="154"/>
    </location>
</feature>
<evidence type="ECO:0000256" key="4">
    <source>
        <dbReference type="ARBA" id="ARBA00022884"/>
    </source>
</evidence>
<dbReference type="InterPro" id="IPR019927">
    <property type="entry name" value="Ribosomal_uL3_bac/org-type"/>
</dbReference>
<reference evidence="12 13" key="1">
    <citation type="journal article" date="2012" name="J. Bacteriol.">
        <title>Genome sequence of Thalassospira xiamenensis type strain M-5.</title>
        <authorList>
            <person name="Lai Q."/>
            <person name="Shao Z."/>
        </authorList>
    </citation>
    <scope>NUCLEOTIDE SEQUENCE [LARGE SCALE GENOMIC DNA]</scope>
    <source>
        <strain evidence="12 13">M-5</strain>
    </source>
</reference>
<dbReference type="GO" id="GO:0022625">
    <property type="term" value="C:cytosolic large ribosomal subunit"/>
    <property type="evidence" value="ECO:0007669"/>
    <property type="project" value="TreeGrafter"/>
</dbReference>
<sequence>MRSGLITQKVGMTRVFTDEGVHLPVTVLKVDNLQVVANRTSDTDGYVAVQLGYGKAKVKNVSKPMRGHFAKAKVEPKAKLAEFRVSEDALIEVGAELSATHFVEGQYVDVIGTSIGKGFAGAMKRHNFGGLRASHGVSVSHRSHGSTGQCQDPGRVFKGKKMAGHMGAARVTVQSLKIVSTDEAKGLVLVHGAVPGHAGAYVLVKDAVKRAAPEGLPFPAALKGAAPAAEEAAAEDKE</sequence>
<dbReference type="GO" id="GO:0019843">
    <property type="term" value="F:rRNA binding"/>
    <property type="evidence" value="ECO:0007669"/>
    <property type="project" value="UniProtKB-UniRule"/>
</dbReference>
<dbReference type="GeneID" id="31926885"/>
<dbReference type="Pfam" id="PF00297">
    <property type="entry name" value="Ribosomal_L3"/>
    <property type="match status" value="1"/>
</dbReference>
<name>A0AB72UAY5_9PROT</name>
<evidence type="ECO:0000256" key="5">
    <source>
        <dbReference type="ARBA" id="ARBA00022980"/>
    </source>
</evidence>
<feature type="modified residue" description="N5-methylglutamine" evidence="8">
    <location>
        <position position="151"/>
    </location>
</feature>
<keyword evidence="2 8" id="KW-0488">Methylation</keyword>
<evidence type="ECO:0000313" key="12">
    <source>
        <dbReference type="EMBL" id="AJD51319.1"/>
    </source>
</evidence>
<protein>
    <recommendedName>
        <fullName evidence="7 8">Large ribosomal subunit protein uL3</fullName>
    </recommendedName>
</protein>
<dbReference type="FunFam" id="3.30.160.810:FF:000001">
    <property type="entry name" value="50S ribosomal protein L3"/>
    <property type="match status" value="1"/>
</dbReference>
<dbReference type="Gene3D" id="2.40.30.10">
    <property type="entry name" value="Translation factors"/>
    <property type="match status" value="1"/>
</dbReference>
<dbReference type="SUPFAM" id="SSF50447">
    <property type="entry name" value="Translation proteins"/>
    <property type="match status" value="1"/>
</dbReference>
<dbReference type="PANTHER" id="PTHR11229:SF16">
    <property type="entry name" value="LARGE RIBOSOMAL SUBUNIT PROTEIN UL3C"/>
    <property type="match status" value="1"/>
</dbReference>
<evidence type="ECO:0000256" key="8">
    <source>
        <dbReference type="HAMAP-Rule" id="MF_01325"/>
    </source>
</evidence>
<evidence type="ECO:0000256" key="11">
    <source>
        <dbReference type="SAM" id="MobiDB-lite"/>
    </source>
</evidence>
<dbReference type="Proteomes" id="UP000007127">
    <property type="component" value="Chromosome"/>
</dbReference>
<evidence type="ECO:0000256" key="6">
    <source>
        <dbReference type="ARBA" id="ARBA00023274"/>
    </source>
</evidence>